<protein>
    <recommendedName>
        <fullName evidence="3">FBD domain-containing protein</fullName>
    </recommendedName>
</protein>
<sequence>MVWHGLPPRMYGGGTASLRFVKLRAWDHYNCISEKLASFFLSLPKVEVLELCFRGPPPLFWVHPTSFLGGFENLKKLLIDLPRVWPLHQIKKLLEKLLEVATCLEKLHINFFAPALRRWEEWDTTPRNDSADDFQHTFQLRQIVMEGFDRTEEQIALIRLLLSSCRSLKTLLLIRHHTLRGVNKLRRRQGGIACPSWSMEDEKAEIVSQLGDEIHSDAEIVLR</sequence>
<evidence type="ECO:0008006" key="3">
    <source>
        <dbReference type="Google" id="ProtNLM"/>
    </source>
</evidence>
<proteinExistence type="predicted"/>
<dbReference type="AlphaFoldDB" id="A0A2T7CU98"/>
<dbReference type="Proteomes" id="UP000244336">
    <property type="component" value="Chromosome 7"/>
</dbReference>
<dbReference type="SUPFAM" id="SSF52047">
    <property type="entry name" value="RNI-like"/>
    <property type="match status" value="1"/>
</dbReference>
<gene>
    <name evidence="1" type="ORF">GQ55_7G122100</name>
</gene>
<dbReference type="OrthoDB" id="681589at2759"/>
<dbReference type="PANTHER" id="PTHR35545">
    <property type="entry name" value="F-BOX DOMAIN-CONTAINING PROTEIN"/>
    <property type="match status" value="1"/>
</dbReference>
<dbReference type="EMBL" id="CM009755">
    <property type="protein sequence ID" value="PUZ46920.1"/>
    <property type="molecule type" value="Genomic_DNA"/>
</dbReference>
<evidence type="ECO:0000313" key="1">
    <source>
        <dbReference type="EMBL" id="PUZ46920.1"/>
    </source>
</evidence>
<organism evidence="1 2">
    <name type="scientific">Panicum hallii var. hallii</name>
    <dbReference type="NCBI Taxonomy" id="1504633"/>
    <lineage>
        <taxon>Eukaryota</taxon>
        <taxon>Viridiplantae</taxon>
        <taxon>Streptophyta</taxon>
        <taxon>Embryophyta</taxon>
        <taxon>Tracheophyta</taxon>
        <taxon>Spermatophyta</taxon>
        <taxon>Magnoliopsida</taxon>
        <taxon>Liliopsida</taxon>
        <taxon>Poales</taxon>
        <taxon>Poaceae</taxon>
        <taxon>PACMAD clade</taxon>
        <taxon>Panicoideae</taxon>
        <taxon>Panicodae</taxon>
        <taxon>Paniceae</taxon>
        <taxon>Panicinae</taxon>
        <taxon>Panicum</taxon>
        <taxon>Panicum sect. Panicum</taxon>
    </lineage>
</organism>
<keyword evidence="2" id="KW-1185">Reference proteome</keyword>
<name>A0A2T7CU98_9POAL</name>
<dbReference type="PANTHER" id="PTHR35545:SF26">
    <property type="entry name" value="F-BOX DOMAIN-CONTAINING PROTEIN"/>
    <property type="match status" value="1"/>
</dbReference>
<evidence type="ECO:0000313" key="2">
    <source>
        <dbReference type="Proteomes" id="UP000244336"/>
    </source>
</evidence>
<dbReference type="Gramene" id="PUZ46920">
    <property type="protein sequence ID" value="PUZ46920"/>
    <property type="gene ID" value="GQ55_7G122100"/>
</dbReference>
<reference evidence="1 2" key="1">
    <citation type="submission" date="2018-04" db="EMBL/GenBank/DDBJ databases">
        <title>WGS assembly of Panicum hallii var. hallii HAL2.</title>
        <authorList>
            <person name="Lovell J."/>
            <person name="Jenkins J."/>
            <person name="Lowry D."/>
            <person name="Mamidi S."/>
            <person name="Sreedasyam A."/>
            <person name="Weng X."/>
            <person name="Barry K."/>
            <person name="Bonette J."/>
            <person name="Campitelli B."/>
            <person name="Daum C."/>
            <person name="Gordon S."/>
            <person name="Gould B."/>
            <person name="Lipzen A."/>
            <person name="MacQueen A."/>
            <person name="Palacio-Mejia J."/>
            <person name="Plott C."/>
            <person name="Shakirov E."/>
            <person name="Shu S."/>
            <person name="Yoshinaga Y."/>
            <person name="Zane M."/>
            <person name="Rokhsar D."/>
            <person name="Grimwood J."/>
            <person name="Schmutz J."/>
            <person name="Juenger T."/>
        </authorList>
    </citation>
    <scope>NUCLEOTIDE SEQUENCE [LARGE SCALE GENOMIC DNA]</scope>
    <source>
        <strain evidence="2">cv. HAL2</strain>
    </source>
</reference>
<accession>A0A2T7CU98</accession>